<reference evidence="10 11" key="1">
    <citation type="journal article" date="2019" name="Int. J. Syst. Evol. Microbiol.">
        <title>Streptomyces cadmiisoli sp. nov., a novel actinomycete isolated from cadmium-contaminated soil.</title>
        <authorList>
            <person name="Li K."/>
            <person name="Tang X."/>
            <person name="Zhao J."/>
            <person name="Guo Y."/>
            <person name="Tang Y."/>
            <person name="Gao J."/>
        </authorList>
    </citation>
    <scope>NUCLEOTIDE SEQUENCE [LARGE SCALE GENOMIC DNA]</scope>
    <source>
        <strain evidence="10 11">ZFG47</strain>
    </source>
</reference>
<evidence type="ECO:0000259" key="8">
    <source>
        <dbReference type="PROSITE" id="PS50893"/>
    </source>
</evidence>
<dbReference type="InterPro" id="IPR027417">
    <property type="entry name" value="P-loop_NTPase"/>
</dbReference>
<dbReference type="PANTHER" id="PTHR43394:SF1">
    <property type="entry name" value="ATP-BINDING CASSETTE SUB-FAMILY B MEMBER 10, MITOCHONDRIAL"/>
    <property type="match status" value="1"/>
</dbReference>
<feature type="domain" description="ABC transporter" evidence="8">
    <location>
        <begin position="359"/>
        <end position="584"/>
    </location>
</feature>
<feature type="transmembrane region" description="Helical" evidence="7">
    <location>
        <begin position="83"/>
        <end position="103"/>
    </location>
</feature>
<dbReference type="InterPro" id="IPR003593">
    <property type="entry name" value="AAA+_ATPase"/>
</dbReference>
<dbReference type="GO" id="GO:0005886">
    <property type="term" value="C:plasma membrane"/>
    <property type="evidence" value="ECO:0007669"/>
    <property type="project" value="UniProtKB-SubCell"/>
</dbReference>
<evidence type="ECO:0000256" key="5">
    <source>
        <dbReference type="ARBA" id="ARBA00022989"/>
    </source>
</evidence>
<accession>A0A2Z4IRY9</accession>
<feature type="transmembrane region" description="Helical" evidence="7">
    <location>
        <begin position="150"/>
        <end position="172"/>
    </location>
</feature>
<dbReference type="InterPro" id="IPR039421">
    <property type="entry name" value="Type_1_exporter"/>
</dbReference>
<dbReference type="SUPFAM" id="SSF90123">
    <property type="entry name" value="ABC transporter transmembrane region"/>
    <property type="match status" value="1"/>
</dbReference>
<keyword evidence="11" id="KW-1185">Reference proteome</keyword>
<evidence type="ECO:0000259" key="9">
    <source>
        <dbReference type="PROSITE" id="PS50929"/>
    </source>
</evidence>
<evidence type="ECO:0000313" key="10">
    <source>
        <dbReference type="EMBL" id="AWW35480.1"/>
    </source>
</evidence>
<name>A0A2Z4IRY9_9ACTN</name>
<dbReference type="InterPro" id="IPR003439">
    <property type="entry name" value="ABC_transporter-like_ATP-bd"/>
</dbReference>
<organism evidence="10 11">
    <name type="scientific">Streptomyces cadmiisoli</name>
    <dbReference type="NCBI Taxonomy" id="2184053"/>
    <lineage>
        <taxon>Bacteria</taxon>
        <taxon>Bacillati</taxon>
        <taxon>Actinomycetota</taxon>
        <taxon>Actinomycetes</taxon>
        <taxon>Kitasatosporales</taxon>
        <taxon>Streptomycetaceae</taxon>
        <taxon>Streptomyces</taxon>
        <taxon>Streptomyces aurantiacus group</taxon>
    </lineage>
</organism>
<keyword evidence="4" id="KW-0067">ATP-binding</keyword>
<dbReference type="PROSITE" id="PS50929">
    <property type="entry name" value="ABC_TM1F"/>
    <property type="match status" value="1"/>
</dbReference>
<gene>
    <name evidence="10" type="ORF">DN051_01320</name>
</gene>
<dbReference type="Pfam" id="PF00664">
    <property type="entry name" value="ABC_membrane"/>
    <property type="match status" value="1"/>
</dbReference>
<evidence type="ECO:0008006" key="12">
    <source>
        <dbReference type="Google" id="ProtNLM"/>
    </source>
</evidence>
<dbReference type="KEGG" id="scad:DN051_01320"/>
<dbReference type="SMART" id="SM00382">
    <property type="entry name" value="AAA"/>
    <property type="match status" value="1"/>
</dbReference>
<dbReference type="Gene3D" id="1.20.1560.10">
    <property type="entry name" value="ABC transporter type 1, transmembrane domain"/>
    <property type="match status" value="1"/>
</dbReference>
<keyword evidence="6 7" id="KW-0472">Membrane</keyword>
<dbReference type="InterPro" id="IPR017871">
    <property type="entry name" value="ABC_transporter-like_CS"/>
</dbReference>
<dbReference type="GO" id="GO:0005524">
    <property type="term" value="F:ATP binding"/>
    <property type="evidence" value="ECO:0007669"/>
    <property type="project" value="UniProtKB-KW"/>
</dbReference>
<feature type="transmembrane region" description="Helical" evidence="7">
    <location>
        <begin position="48"/>
        <end position="71"/>
    </location>
</feature>
<dbReference type="PROSITE" id="PS50893">
    <property type="entry name" value="ABC_TRANSPORTER_2"/>
    <property type="match status" value="1"/>
</dbReference>
<evidence type="ECO:0000313" key="11">
    <source>
        <dbReference type="Proteomes" id="UP000249616"/>
    </source>
</evidence>
<dbReference type="EMBL" id="CP030073">
    <property type="protein sequence ID" value="AWW35480.1"/>
    <property type="molecule type" value="Genomic_DNA"/>
</dbReference>
<dbReference type="InterPro" id="IPR011527">
    <property type="entry name" value="ABC1_TM_dom"/>
</dbReference>
<keyword evidence="3" id="KW-0547">Nucleotide-binding</keyword>
<dbReference type="AlphaFoldDB" id="A0A2Z4IRY9"/>
<sequence>MPRNGSASAALSRRRSARLLRWIAVHGERDDAVSLTWSVLAHAWRWNVLTVVGTLTSVASSLLFPSVLGAALDAEFTDHSARVLPWLVVLVLIRSFATALTSFCRARSAAQSIVWLRTKLISRVLTSQNAVDQKHPAGDVMSRLLGSTEVVAHSGYEFISYAIAALGGAYVIVALWLLYYPLALILCGTAALALLLSHRGSTKSYPEFGIYQRAQSALSAALTDATAGISTIWVSRTQRVETARVLSSLPTLATAGQATWQVAGRVNLQRTLLTGLGEVAVLIVAGVGVVQGRLQPGQLVEAVAFMAVGVPYLSQLGGIGFIPETLSSANRVSDLLKMNEASDTIGTVEPQPTSTTHELRLRNVWVTRDSRSALEAIDLSFPAGSSVAVVGRPGSGKTTLGLVLGGVLSPERGIVTCRGRAVRPGDVAFAFERPRLVGETLWDALTYGRETVPSREIINSALENARAASLVRGLPLGLRTPLADVQLSAGELQRLGVARMLIHNCPVAVLDDAVSSLDAVTESQVVASVESALEGRVRVWITYREPLAAQADLTVWLENGRVRAVGPHAELWNHSAYRELFSSSLPRTSRT</sequence>
<dbReference type="SUPFAM" id="SSF52540">
    <property type="entry name" value="P-loop containing nucleoside triphosphate hydrolases"/>
    <property type="match status" value="1"/>
</dbReference>
<dbReference type="GO" id="GO:0016887">
    <property type="term" value="F:ATP hydrolysis activity"/>
    <property type="evidence" value="ECO:0007669"/>
    <property type="project" value="InterPro"/>
</dbReference>
<dbReference type="GO" id="GO:0015421">
    <property type="term" value="F:ABC-type oligopeptide transporter activity"/>
    <property type="evidence" value="ECO:0007669"/>
    <property type="project" value="TreeGrafter"/>
</dbReference>
<dbReference type="PANTHER" id="PTHR43394">
    <property type="entry name" value="ATP-DEPENDENT PERMEASE MDL1, MITOCHONDRIAL"/>
    <property type="match status" value="1"/>
</dbReference>
<feature type="domain" description="ABC transmembrane type-1" evidence="9">
    <location>
        <begin position="48"/>
        <end position="318"/>
    </location>
</feature>
<evidence type="ECO:0000256" key="4">
    <source>
        <dbReference type="ARBA" id="ARBA00022840"/>
    </source>
</evidence>
<dbReference type="Gene3D" id="3.40.50.300">
    <property type="entry name" value="P-loop containing nucleotide triphosphate hydrolases"/>
    <property type="match status" value="1"/>
</dbReference>
<proteinExistence type="predicted"/>
<evidence type="ECO:0000256" key="6">
    <source>
        <dbReference type="ARBA" id="ARBA00023136"/>
    </source>
</evidence>
<evidence type="ECO:0000256" key="2">
    <source>
        <dbReference type="ARBA" id="ARBA00022692"/>
    </source>
</evidence>
<dbReference type="InterPro" id="IPR036640">
    <property type="entry name" value="ABC1_TM_sf"/>
</dbReference>
<keyword evidence="5 7" id="KW-1133">Transmembrane helix</keyword>
<keyword evidence="2 7" id="KW-0812">Transmembrane</keyword>
<evidence type="ECO:0000256" key="3">
    <source>
        <dbReference type="ARBA" id="ARBA00022741"/>
    </source>
</evidence>
<dbReference type="Pfam" id="PF00005">
    <property type="entry name" value="ABC_tran"/>
    <property type="match status" value="1"/>
</dbReference>
<comment type="subcellular location">
    <subcellularLocation>
        <location evidence="1">Cell membrane</location>
        <topology evidence="1">Multi-pass membrane protein</topology>
    </subcellularLocation>
</comment>
<protein>
    <recommendedName>
        <fullName evidence="12">ABC transporter ATP-binding protein</fullName>
    </recommendedName>
</protein>
<dbReference type="Proteomes" id="UP000249616">
    <property type="component" value="Chromosome"/>
</dbReference>
<evidence type="ECO:0000256" key="1">
    <source>
        <dbReference type="ARBA" id="ARBA00004651"/>
    </source>
</evidence>
<dbReference type="PROSITE" id="PS00211">
    <property type="entry name" value="ABC_TRANSPORTER_1"/>
    <property type="match status" value="1"/>
</dbReference>
<evidence type="ECO:0000256" key="7">
    <source>
        <dbReference type="SAM" id="Phobius"/>
    </source>
</evidence>